<sequence>MSDWEPATEAEAAMRAALRAGDQEHYFRLLARLELVLPMDPDTFSDRAPVAWGTWATDSRTHVLAFTSPAALDACLAEHAGTFRKLPFHELAATWPDPDWWLAVNPGLPIEGYLPPWFVTQISRGDVRLPGRTMGAQARIEQATALRSRTPDPAALPSGPAANGQPGRNVGLPPAGGGLLPREGRALSRRVELLSRHGFGDPRREAAARPDSRAVGAGAPADAVPEHIGATENVIAQTEGDRTSHGYEPARDFGAPFGTPNGAPIGMTEVATQPEVPTRTEAVTQQEETPADPVAATSDFTPANQVEESLLEAAEEGSTDSFLSTLLLAKVLVPGAQDAAVANIDQWHTEDIDSQRYVVVFTSTERLTHHLGADSRGTWIKFTQLINAWPRESLSFAVNPGTPIGATLPGAQIVALATWAAGEGLTGEQPELPEPAATPDAPLRSSLPPPATGPVVMQKTIAASQVPYYLERGYDRVSGFVHRASEVAHLRTPHALYEALGLGYADSPFGPDDAEVFVVRWAAHRGNLYRIPYGGQNEAAMHAMQGWVIDRPPFRGNGFAPSESRDVIAEFKVDSVRLPHGAELWRVGRDGDEKLIATFDADGPEWRRVGEQ</sequence>
<evidence type="ECO:0000313" key="3">
    <source>
        <dbReference type="EMBL" id="GIG73833.1"/>
    </source>
</evidence>
<protein>
    <recommendedName>
        <fullName evidence="2">SseB protein N-terminal domain-containing protein</fullName>
    </recommendedName>
</protein>
<feature type="region of interest" description="Disordered" evidence="1">
    <location>
        <begin position="277"/>
        <end position="300"/>
    </location>
</feature>
<dbReference type="AlphaFoldDB" id="A0A8J3PMF7"/>
<reference evidence="3" key="1">
    <citation type="submission" date="2021-01" db="EMBL/GenBank/DDBJ databases">
        <title>Whole genome shotgun sequence of Planosporangium flavigriseum NBRC 105377.</title>
        <authorList>
            <person name="Komaki H."/>
            <person name="Tamura T."/>
        </authorList>
    </citation>
    <scope>NUCLEOTIDE SEQUENCE</scope>
    <source>
        <strain evidence="3">NBRC 105377</strain>
    </source>
</reference>
<feature type="region of interest" description="Disordered" evidence="1">
    <location>
        <begin position="201"/>
        <end position="220"/>
    </location>
</feature>
<name>A0A8J3PMF7_9ACTN</name>
<gene>
    <name evidence="3" type="ORF">Pfl04_22370</name>
</gene>
<dbReference type="Proteomes" id="UP000653674">
    <property type="component" value="Unassembled WGS sequence"/>
</dbReference>
<evidence type="ECO:0000259" key="2">
    <source>
        <dbReference type="Pfam" id="PF07179"/>
    </source>
</evidence>
<feature type="compositionally biased region" description="Basic and acidic residues" evidence="1">
    <location>
        <begin position="201"/>
        <end position="212"/>
    </location>
</feature>
<proteinExistence type="predicted"/>
<accession>A0A8J3PMF7</accession>
<dbReference type="Pfam" id="PF07179">
    <property type="entry name" value="SseB"/>
    <property type="match status" value="2"/>
</dbReference>
<dbReference type="EMBL" id="BONU01000012">
    <property type="protein sequence ID" value="GIG73833.1"/>
    <property type="molecule type" value="Genomic_DNA"/>
</dbReference>
<feature type="region of interest" description="Disordered" evidence="1">
    <location>
        <begin position="425"/>
        <end position="454"/>
    </location>
</feature>
<evidence type="ECO:0000256" key="1">
    <source>
        <dbReference type="SAM" id="MobiDB-lite"/>
    </source>
</evidence>
<evidence type="ECO:0000313" key="4">
    <source>
        <dbReference type="Proteomes" id="UP000653674"/>
    </source>
</evidence>
<keyword evidence="4" id="KW-1185">Reference proteome</keyword>
<feature type="region of interest" description="Disordered" evidence="1">
    <location>
        <begin position="145"/>
        <end position="182"/>
    </location>
</feature>
<dbReference type="RefSeq" id="WP_168074341.1">
    <property type="nucleotide sequence ID" value="NZ_BAAAQJ010000008.1"/>
</dbReference>
<organism evidence="3 4">
    <name type="scientific">Planosporangium flavigriseum</name>
    <dbReference type="NCBI Taxonomy" id="373681"/>
    <lineage>
        <taxon>Bacteria</taxon>
        <taxon>Bacillati</taxon>
        <taxon>Actinomycetota</taxon>
        <taxon>Actinomycetes</taxon>
        <taxon>Micromonosporales</taxon>
        <taxon>Micromonosporaceae</taxon>
        <taxon>Planosporangium</taxon>
    </lineage>
</organism>
<comment type="caution">
    <text evidence="3">The sequence shown here is derived from an EMBL/GenBank/DDBJ whole genome shotgun (WGS) entry which is preliminary data.</text>
</comment>
<feature type="domain" description="SseB protein N-terminal" evidence="2">
    <location>
        <begin position="11"/>
        <end position="119"/>
    </location>
</feature>
<feature type="domain" description="SseB protein N-terminal" evidence="2">
    <location>
        <begin position="308"/>
        <end position="413"/>
    </location>
</feature>
<dbReference type="InterPro" id="IPR009839">
    <property type="entry name" value="SseB_N"/>
</dbReference>